<dbReference type="PANTHER" id="PTHR33408:SF2">
    <property type="entry name" value="TRANSPOSASE DDE DOMAIN-CONTAINING PROTEIN"/>
    <property type="match status" value="1"/>
</dbReference>
<organism evidence="4">
    <name type="scientific">marine sediment metagenome</name>
    <dbReference type="NCBI Taxonomy" id="412755"/>
    <lineage>
        <taxon>unclassified sequences</taxon>
        <taxon>metagenomes</taxon>
        <taxon>ecological metagenomes</taxon>
    </lineage>
</organism>
<accession>A0A0F9B2L1</accession>
<name>A0A0F9B2L1_9ZZZZ</name>
<evidence type="ECO:0008006" key="5">
    <source>
        <dbReference type="Google" id="ProtNLM"/>
    </source>
</evidence>
<dbReference type="NCBIfam" id="NF033551">
    <property type="entry name" value="transpos_IS1182"/>
    <property type="match status" value="1"/>
</dbReference>
<reference evidence="4" key="1">
    <citation type="journal article" date="2015" name="Nature">
        <title>Complex archaea that bridge the gap between prokaryotes and eukaryotes.</title>
        <authorList>
            <person name="Spang A."/>
            <person name="Saw J.H."/>
            <person name="Jorgensen S.L."/>
            <person name="Zaremba-Niedzwiedzka K."/>
            <person name="Martijn J."/>
            <person name="Lind A.E."/>
            <person name="van Eijk R."/>
            <person name="Schleper C."/>
            <person name="Guy L."/>
            <person name="Ettema T.J."/>
        </authorList>
    </citation>
    <scope>NUCLEOTIDE SEQUENCE</scope>
</reference>
<evidence type="ECO:0000313" key="4">
    <source>
        <dbReference type="EMBL" id="KKL15875.1"/>
    </source>
</evidence>
<evidence type="ECO:0000259" key="3">
    <source>
        <dbReference type="Pfam" id="PF13751"/>
    </source>
</evidence>
<dbReference type="InterPro" id="IPR025668">
    <property type="entry name" value="Tnp_DDE_dom"/>
</dbReference>
<gene>
    <name evidence="4" type="ORF">LCGC14_2501220</name>
</gene>
<protein>
    <recommendedName>
        <fullName evidence="5">Transposase DDE domain-containing protein</fullName>
    </recommendedName>
</protein>
<dbReference type="PANTHER" id="PTHR33408">
    <property type="entry name" value="TRANSPOSASE"/>
    <property type="match status" value="1"/>
</dbReference>
<feature type="coiled-coil region" evidence="1">
    <location>
        <begin position="155"/>
        <end position="213"/>
    </location>
</feature>
<dbReference type="Pfam" id="PF13751">
    <property type="entry name" value="DDE_Tnp_1_6"/>
    <property type="match status" value="1"/>
</dbReference>
<feature type="non-terminal residue" evidence="4">
    <location>
        <position position="1"/>
    </location>
</feature>
<dbReference type="EMBL" id="LAZR01039890">
    <property type="protein sequence ID" value="KKL15875.1"/>
    <property type="molecule type" value="Genomic_DNA"/>
</dbReference>
<dbReference type="InterPro" id="IPR008490">
    <property type="entry name" value="Transposase_InsH_N"/>
</dbReference>
<dbReference type="InterPro" id="IPR047629">
    <property type="entry name" value="IS1182_transpos"/>
</dbReference>
<evidence type="ECO:0000256" key="1">
    <source>
        <dbReference type="SAM" id="Coils"/>
    </source>
</evidence>
<evidence type="ECO:0000259" key="2">
    <source>
        <dbReference type="Pfam" id="PF05598"/>
    </source>
</evidence>
<dbReference type="Pfam" id="PF05598">
    <property type="entry name" value="DUF772"/>
    <property type="match status" value="1"/>
</dbReference>
<dbReference type="AlphaFoldDB" id="A0A0F9B2L1"/>
<proteinExistence type="predicted"/>
<feature type="domain" description="Transposase DDE" evidence="3">
    <location>
        <begin position="341"/>
        <end position="459"/>
    </location>
</feature>
<feature type="domain" description="Transposase InsH N-terminal" evidence="2">
    <location>
        <begin position="21"/>
        <end position="109"/>
    </location>
</feature>
<keyword evidence="1" id="KW-0175">Coiled coil</keyword>
<comment type="caution">
    <text evidence="4">The sequence shown here is derived from an EMBL/GenBank/DDBJ whole genome shotgun (WGS) entry which is preliminary data.</text>
</comment>
<sequence>MNNFREYNQAQGVFRPIIPNDLLEPEHPARVIDRVVELLDLKVIYDAYKEEGNPPYHPKMMLKVLFYSYCTGIMSSRKMWKGLKDRADYIFLSGDQVPNFRTINNYRTRHMEVLADIFTQIVHLCVKLGMVEFEHLAIDGEKVHANASYHRSKNKKRLEQSYERVRGGIAKLLEREVTEDFTEEKKGERIKRLRKQEKQLLGLKRELEGMNDEKATINMTDKEASVMNHKDGRSLPSYNHQSAVDGLHGVTCALKSEGEPDKAEDLLELVDMAKENTGGKHENVSADSAFCDYARLQEVEEEREENFLLPDKRFETTEKDNGKKGKYDISHFEEGEDGVIICPEGQAMKLKTVNRYEDGHTVSIYEGTGCEGCIFHDKCTKGKKRTIAIDSREPYRKIMREKLRSDKGREVYMSRQGIVEPVHGDDQKNKGWRQHHMRGLAKASLEFMLIRIGSNLGKIARYRARELLLMPVSTPV</sequence>